<protein>
    <submittedName>
        <fullName evidence="6">Alpha/beta hydrolase fold-3 domain protein</fullName>
    </submittedName>
</protein>
<dbReference type="PANTHER" id="PTHR48081">
    <property type="entry name" value="AB HYDROLASE SUPERFAMILY PROTEIN C4A8.06C"/>
    <property type="match status" value="1"/>
</dbReference>
<dbReference type="Pfam" id="PF20434">
    <property type="entry name" value="BD-FAE"/>
    <property type="match status" value="1"/>
</dbReference>
<evidence type="ECO:0000259" key="4">
    <source>
        <dbReference type="Pfam" id="PF00326"/>
    </source>
</evidence>
<dbReference type="InterPro" id="IPR001375">
    <property type="entry name" value="Peptidase_S9_cat"/>
</dbReference>
<dbReference type="GO" id="GO:0006508">
    <property type="term" value="P:proteolysis"/>
    <property type="evidence" value="ECO:0007669"/>
    <property type="project" value="InterPro"/>
</dbReference>
<evidence type="ECO:0000259" key="5">
    <source>
        <dbReference type="Pfam" id="PF20434"/>
    </source>
</evidence>
<evidence type="ECO:0000313" key="6">
    <source>
        <dbReference type="EMBL" id="ADB17183.1"/>
    </source>
</evidence>
<dbReference type="eggNOG" id="COG1073">
    <property type="taxonomic scope" value="Bacteria"/>
</dbReference>
<name>D2R5K1_PIRSD</name>
<feature type="chain" id="PRO_5003035488" evidence="3">
    <location>
        <begin position="25"/>
        <end position="553"/>
    </location>
</feature>
<dbReference type="Pfam" id="PF00326">
    <property type="entry name" value="Peptidase_S9"/>
    <property type="match status" value="1"/>
</dbReference>
<dbReference type="PANTHER" id="PTHR48081:SF30">
    <property type="entry name" value="ACETYL-HYDROLASE LIPR-RELATED"/>
    <property type="match status" value="1"/>
</dbReference>
<dbReference type="AlphaFoldDB" id="D2R5K1"/>
<dbReference type="InterPro" id="IPR049492">
    <property type="entry name" value="BD-FAE-like_dom"/>
</dbReference>
<feature type="domain" description="BD-FAE-like" evidence="5">
    <location>
        <begin position="329"/>
        <end position="503"/>
    </location>
</feature>
<dbReference type="Gene3D" id="3.40.50.1820">
    <property type="entry name" value="alpha/beta hydrolase"/>
    <property type="match status" value="2"/>
</dbReference>
<dbReference type="InterPro" id="IPR029058">
    <property type="entry name" value="AB_hydrolase_fold"/>
</dbReference>
<dbReference type="HOGENOM" id="CLU_492469_0_0_0"/>
<evidence type="ECO:0000313" key="7">
    <source>
        <dbReference type="Proteomes" id="UP000001887"/>
    </source>
</evidence>
<feature type="domain" description="Peptidase S9 prolyl oligopeptidase catalytic" evidence="4">
    <location>
        <begin position="108"/>
        <end position="256"/>
    </location>
</feature>
<dbReference type="eggNOG" id="COG0657">
    <property type="taxonomic scope" value="Bacteria"/>
</dbReference>
<evidence type="ECO:0000256" key="2">
    <source>
        <dbReference type="ARBA" id="ARBA00022801"/>
    </source>
</evidence>
<organism evidence="6 7">
    <name type="scientific">Pirellula staleyi (strain ATCC 27377 / DSM 6068 / ICPB 4128)</name>
    <name type="common">Pirella staleyi</name>
    <dbReference type="NCBI Taxonomy" id="530564"/>
    <lineage>
        <taxon>Bacteria</taxon>
        <taxon>Pseudomonadati</taxon>
        <taxon>Planctomycetota</taxon>
        <taxon>Planctomycetia</taxon>
        <taxon>Pirellulales</taxon>
        <taxon>Pirellulaceae</taxon>
        <taxon>Pirellula</taxon>
    </lineage>
</organism>
<feature type="signal peptide" evidence="3">
    <location>
        <begin position="1"/>
        <end position="24"/>
    </location>
</feature>
<dbReference type="InterPro" id="IPR050300">
    <property type="entry name" value="GDXG_lipolytic_enzyme"/>
</dbReference>
<dbReference type="KEGG" id="psl:Psta_2514"/>
<dbReference type="SUPFAM" id="SSF53474">
    <property type="entry name" value="alpha/beta-Hydrolases"/>
    <property type="match status" value="2"/>
</dbReference>
<keyword evidence="7" id="KW-1185">Reference proteome</keyword>
<dbReference type="GO" id="GO:0004806">
    <property type="term" value="F:triacylglycerol lipase activity"/>
    <property type="evidence" value="ECO:0007669"/>
    <property type="project" value="TreeGrafter"/>
</dbReference>
<dbReference type="OrthoDB" id="234896at2"/>
<proteinExistence type="inferred from homology"/>
<gene>
    <name evidence="6" type="ordered locus">Psta_2514</name>
</gene>
<dbReference type="EMBL" id="CP001848">
    <property type="protein sequence ID" value="ADB17183.1"/>
    <property type="molecule type" value="Genomic_DNA"/>
</dbReference>
<keyword evidence="3" id="KW-0732">Signal</keyword>
<evidence type="ECO:0000256" key="1">
    <source>
        <dbReference type="ARBA" id="ARBA00010515"/>
    </source>
</evidence>
<dbReference type="GO" id="GO:0008236">
    <property type="term" value="F:serine-type peptidase activity"/>
    <property type="evidence" value="ECO:0007669"/>
    <property type="project" value="InterPro"/>
</dbReference>
<sequence precursor="true">MFGRIWIVSLALFLTLSQLTAAHAEESAATVFPGTESEWNGFRRFDFEIAGKPVLVVLPKAAAEGRPWVWHGEFFGHKPAPDIELLKRGFHIVYVRVPDMLGAPGAVEDWNRCYQQLTEKHGLAKKVALVGLSRGGLYCYNWAAANPDKVACIYGDAPVCDFKSWPGGKGKGKGSPRDWMLVLERFGFADDAAALASKQNPVDNLAPLAAAKVPLLHVYGDADDVVPWDENTGVIAERYRQLGGSITLIAKPGVGHHPHGLDDPTPIVKFIVQHAGIAEPNQAAPKPLDAVGKLAADLAPARQIVYKKVGGRELYLHVFEPDGWKASDRRACFLVIHGGGWTGGEPQRMYPFAEHFAKLGMVGISVQYRLLDPKQGTTVLDCVKDGRSAVRFVKSHADLLGIDPDKIVVSGGSAGGHVAAGTALFDGQDEAGESTEVTSMPRALVLLFPVIDTSKAGYGNAKIGERWQELSPVHQVREKLPPTLLFHGTGDTVTPFAGAQAFCDAMQKAGNRCELDINDGGKHGYLMFDHELYLDTLRKTETFLQSLELLAKP</sequence>
<dbReference type="Proteomes" id="UP000001887">
    <property type="component" value="Chromosome"/>
</dbReference>
<reference evidence="6 7" key="1">
    <citation type="journal article" date="2009" name="Stand. Genomic Sci.">
        <title>Complete genome sequence of Pirellula staleyi type strain (ATCC 27377).</title>
        <authorList>
            <person name="Clum A."/>
            <person name="Tindall B.J."/>
            <person name="Sikorski J."/>
            <person name="Ivanova N."/>
            <person name="Mavrommatis K."/>
            <person name="Lucas S."/>
            <person name="Glavina del Rio T."/>
            <person name="Nolan M."/>
            <person name="Chen F."/>
            <person name="Tice H."/>
            <person name="Pitluck S."/>
            <person name="Cheng J.F."/>
            <person name="Chertkov O."/>
            <person name="Brettin T."/>
            <person name="Han C."/>
            <person name="Detter J.C."/>
            <person name="Kuske C."/>
            <person name="Bruce D."/>
            <person name="Goodwin L."/>
            <person name="Ovchinikova G."/>
            <person name="Pati A."/>
            <person name="Mikhailova N."/>
            <person name="Chen A."/>
            <person name="Palaniappan K."/>
            <person name="Land M."/>
            <person name="Hauser L."/>
            <person name="Chang Y.J."/>
            <person name="Jeffries C.D."/>
            <person name="Chain P."/>
            <person name="Rohde M."/>
            <person name="Goker M."/>
            <person name="Bristow J."/>
            <person name="Eisen J.A."/>
            <person name="Markowitz V."/>
            <person name="Hugenholtz P."/>
            <person name="Kyrpides N.C."/>
            <person name="Klenk H.P."/>
            <person name="Lapidus A."/>
        </authorList>
    </citation>
    <scope>NUCLEOTIDE SEQUENCE [LARGE SCALE GENOMIC DNA]</scope>
    <source>
        <strain evidence="7">ATCC 27377 / DSM 6068 / ICPB 4128</strain>
    </source>
</reference>
<accession>D2R5K1</accession>
<keyword evidence="2 6" id="KW-0378">Hydrolase</keyword>
<dbReference type="STRING" id="530564.Psta_2514"/>
<evidence type="ECO:0000256" key="3">
    <source>
        <dbReference type="SAM" id="SignalP"/>
    </source>
</evidence>
<comment type="similarity">
    <text evidence="1">Belongs to the 'GDXG' lipolytic enzyme family.</text>
</comment>